<dbReference type="Gene3D" id="1.10.10.10">
    <property type="entry name" value="Winged helix-like DNA-binding domain superfamily/Winged helix DNA-binding domain"/>
    <property type="match status" value="1"/>
</dbReference>
<evidence type="ECO:0000259" key="3">
    <source>
        <dbReference type="Pfam" id="PF10400"/>
    </source>
</evidence>
<dbReference type="PANTHER" id="PTHR43252:SF2">
    <property type="entry name" value="TRANSCRIPTION REGULATOR, PADR-LIKE FAMILY"/>
    <property type="match status" value="1"/>
</dbReference>
<keyword evidence="5" id="KW-1185">Reference proteome</keyword>
<evidence type="ECO:0000313" key="4">
    <source>
        <dbReference type="EMBL" id="MCP2330566.1"/>
    </source>
</evidence>
<dbReference type="EMBL" id="AUBJ02000001">
    <property type="protein sequence ID" value="MCP2330566.1"/>
    <property type="molecule type" value="Genomic_DNA"/>
</dbReference>
<evidence type="ECO:0000256" key="1">
    <source>
        <dbReference type="SAM" id="MobiDB-lite"/>
    </source>
</evidence>
<dbReference type="Proteomes" id="UP000791080">
    <property type="component" value="Unassembled WGS sequence"/>
</dbReference>
<gene>
    <name evidence="4" type="ORF">G443_000836</name>
</gene>
<keyword evidence="4" id="KW-0238">DNA-binding</keyword>
<comment type="caution">
    <text evidence="4">The sequence shown here is derived from an EMBL/GenBank/DDBJ whole genome shotgun (WGS) entry which is preliminary data.</text>
</comment>
<dbReference type="Pfam" id="PF10400">
    <property type="entry name" value="Vir_act_alpha_C"/>
    <property type="match status" value="1"/>
</dbReference>
<dbReference type="InterPro" id="IPR005149">
    <property type="entry name" value="Tscrpt_reg_PadR_N"/>
</dbReference>
<feature type="domain" description="Transcription regulator PadR C-terminal" evidence="3">
    <location>
        <begin position="94"/>
        <end position="174"/>
    </location>
</feature>
<protein>
    <submittedName>
        <fullName evidence="4">DNA-binding transcriptional regulator, PadR family</fullName>
    </submittedName>
</protein>
<evidence type="ECO:0000313" key="5">
    <source>
        <dbReference type="Proteomes" id="UP000791080"/>
    </source>
</evidence>
<dbReference type="RefSeq" id="WP_026417957.1">
    <property type="nucleotide sequence ID" value="NZ_AUBJ02000001.1"/>
</dbReference>
<dbReference type="InterPro" id="IPR018309">
    <property type="entry name" value="Tscrpt_reg_PadR_C"/>
</dbReference>
<dbReference type="InterPro" id="IPR036388">
    <property type="entry name" value="WH-like_DNA-bd_sf"/>
</dbReference>
<dbReference type="SUPFAM" id="SSF46785">
    <property type="entry name" value="Winged helix' DNA-binding domain"/>
    <property type="match status" value="1"/>
</dbReference>
<dbReference type="Pfam" id="PF03551">
    <property type="entry name" value="PadR"/>
    <property type="match status" value="1"/>
</dbReference>
<dbReference type="InterPro" id="IPR036390">
    <property type="entry name" value="WH_DNA-bd_sf"/>
</dbReference>
<name>A0ABT1JFK1_ACTCY</name>
<reference evidence="4 5" key="1">
    <citation type="submission" date="2022-06" db="EMBL/GenBank/DDBJ databases">
        <title>Genomic Encyclopedia of Type Strains, Phase I: the one thousand microbial genomes (KMG-I) project.</title>
        <authorList>
            <person name="Kyrpides N."/>
        </authorList>
    </citation>
    <scope>NUCLEOTIDE SEQUENCE [LARGE SCALE GENOMIC DNA]</scope>
    <source>
        <strain evidence="4 5">DSM 43889</strain>
    </source>
</reference>
<proteinExistence type="predicted"/>
<organism evidence="4 5">
    <name type="scientific">Actinoalloteichus caeruleus DSM 43889</name>
    <dbReference type="NCBI Taxonomy" id="1120930"/>
    <lineage>
        <taxon>Bacteria</taxon>
        <taxon>Bacillati</taxon>
        <taxon>Actinomycetota</taxon>
        <taxon>Actinomycetes</taxon>
        <taxon>Pseudonocardiales</taxon>
        <taxon>Pseudonocardiaceae</taxon>
        <taxon>Actinoalloteichus</taxon>
        <taxon>Actinoalloteichus cyanogriseus</taxon>
    </lineage>
</organism>
<feature type="compositionally biased region" description="Basic and acidic residues" evidence="1">
    <location>
        <begin position="183"/>
        <end position="196"/>
    </location>
</feature>
<accession>A0ABT1JFK1</accession>
<feature type="domain" description="Transcription regulator PadR N-terminal" evidence="2">
    <location>
        <begin position="5"/>
        <end position="77"/>
    </location>
</feature>
<sequence>MAHVILGLLLIAPQSFYALVRAFEASVTLFYSASSGSIKRALDGLLTRELVEVASTQTGGRGKKTYQVTEAGRREFRAWMTGELAGRDLESAALSRLYFLGLVEPSERVAVLRRIEARVEHDLAKFSRLDEQLDTVKVPEGLTEVAASQRATLAYGIASLQFMLDWFRDHAERLDGTPPDQARTSREHGRRDQARP</sequence>
<evidence type="ECO:0000259" key="2">
    <source>
        <dbReference type="Pfam" id="PF03551"/>
    </source>
</evidence>
<dbReference type="PANTHER" id="PTHR43252">
    <property type="entry name" value="TRANSCRIPTIONAL REGULATOR YQJI"/>
    <property type="match status" value="1"/>
</dbReference>
<dbReference type="GO" id="GO:0003677">
    <property type="term" value="F:DNA binding"/>
    <property type="evidence" value="ECO:0007669"/>
    <property type="project" value="UniProtKB-KW"/>
</dbReference>
<feature type="region of interest" description="Disordered" evidence="1">
    <location>
        <begin position="174"/>
        <end position="196"/>
    </location>
</feature>